<evidence type="ECO:0000256" key="2">
    <source>
        <dbReference type="ARBA" id="ARBA00022801"/>
    </source>
</evidence>
<dbReference type="InterPro" id="IPR032466">
    <property type="entry name" value="Metal_Hydrolase"/>
</dbReference>
<dbReference type="EMBL" id="QPMK01000007">
    <property type="protein sequence ID" value="RDD66170.1"/>
    <property type="molecule type" value="Genomic_DNA"/>
</dbReference>
<comment type="caution">
    <text evidence="3">The sequence shown here is derived from an EMBL/GenBank/DDBJ whole genome shotgun (WGS) entry which is preliminary data.</text>
</comment>
<gene>
    <name evidence="3" type="ORF">DU478_11775</name>
</gene>
<dbReference type="Proteomes" id="UP000253977">
    <property type="component" value="Unassembled WGS sequence"/>
</dbReference>
<protein>
    <submittedName>
        <fullName evidence="3">Alkylphosphonate utilization protein</fullName>
    </submittedName>
</protein>
<dbReference type="SUPFAM" id="SSF51338">
    <property type="entry name" value="Composite domain of metallo-dependent hydrolases"/>
    <property type="match status" value="1"/>
</dbReference>
<proteinExistence type="inferred from homology"/>
<sequence length="368" mass="38893">MSLHHAALRLTGALVLRDGALQQRSVAIRRGLISKGPLPEVDLSGYLILPGIIDLMGAPVGPRAAGGPDLQTALAATDREIAAHGITTACLSQGWSWAGELHSPTFAEAMLAALEAYRPRALTSLQVQLRCETHTVDTADRLLALARRHALASVLFQNTLETRGPEPHQRANTAAQQARSVPRYLCRLAEAFDTLGTVYGSHGDPDGETRETFSMIGAKLCVAPRKRSAAALARAVGDPVALPASALLQPPGLMDTGLAADLVRAGLCDALVSDGTLHGLAAAAFRLSDSGVLDLPRAWALISQRPAEILRLADRGVIDYGRRADLTVINAETRTVEATICGGRITYLAGEAAQRFLGLHRDIAIAAE</sequence>
<dbReference type="GO" id="GO:0006046">
    <property type="term" value="P:N-acetylglucosamine catabolic process"/>
    <property type="evidence" value="ECO:0007669"/>
    <property type="project" value="TreeGrafter"/>
</dbReference>
<dbReference type="OrthoDB" id="9785413at2"/>
<reference evidence="3 4" key="1">
    <citation type="submission" date="2018-07" db="EMBL/GenBank/DDBJ databases">
        <title>Thalassococcus profundi sp. nov., a marine bacterium isolated from deep seawater of Okinawa Trough.</title>
        <authorList>
            <person name="Yu M."/>
        </authorList>
    </citation>
    <scope>NUCLEOTIDE SEQUENCE [LARGE SCALE GENOMIC DNA]</scope>
    <source>
        <strain evidence="3 4">WRAS1</strain>
    </source>
</reference>
<keyword evidence="4" id="KW-1185">Reference proteome</keyword>
<dbReference type="PANTHER" id="PTHR11113:SF14">
    <property type="entry name" value="N-ACETYLGLUCOSAMINE-6-PHOSPHATE DEACETYLASE"/>
    <property type="match status" value="1"/>
</dbReference>
<evidence type="ECO:0000313" key="4">
    <source>
        <dbReference type="Proteomes" id="UP000253977"/>
    </source>
</evidence>
<dbReference type="Gene3D" id="3.20.20.140">
    <property type="entry name" value="Metal-dependent hydrolases"/>
    <property type="match status" value="1"/>
</dbReference>
<evidence type="ECO:0000256" key="1">
    <source>
        <dbReference type="ARBA" id="ARBA00010716"/>
    </source>
</evidence>
<dbReference type="SUPFAM" id="SSF51556">
    <property type="entry name" value="Metallo-dependent hydrolases"/>
    <property type="match status" value="1"/>
</dbReference>
<dbReference type="AlphaFoldDB" id="A0A369TLR5"/>
<dbReference type="GO" id="GO:0008448">
    <property type="term" value="F:N-acetylglucosamine-6-phosphate deacetylase activity"/>
    <property type="evidence" value="ECO:0007669"/>
    <property type="project" value="TreeGrafter"/>
</dbReference>
<keyword evidence="2" id="KW-0378">Hydrolase</keyword>
<dbReference type="InterPro" id="IPR011059">
    <property type="entry name" value="Metal-dep_hydrolase_composite"/>
</dbReference>
<dbReference type="PANTHER" id="PTHR11113">
    <property type="entry name" value="N-ACETYLGLUCOSAMINE-6-PHOSPHATE DEACETYLASE"/>
    <property type="match status" value="1"/>
</dbReference>
<name>A0A369TLR5_9RHOB</name>
<dbReference type="RefSeq" id="WP_114511162.1">
    <property type="nucleotide sequence ID" value="NZ_QPMK01000007.1"/>
</dbReference>
<evidence type="ECO:0000313" key="3">
    <source>
        <dbReference type="EMBL" id="RDD66170.1"/>
    </source>
</evidence>
<organism evidence="3 4">
    <name type="scientific">Thalassococcus profundi</name>
    <dbReference type="NCBI Taxonomy" id="2282382"/>
    <lineage>
        <taxon>Bacteria</taxon>
        <taxon>Pseudomonadati</taxon>
        <taxon>Pseudomonadota</taxon>
        <taxon>Alphaproteobacteria</taxon>
        <taxon>Rhodobacterales</taxon>
        <taxon>Roseobacteraceae</taxon>
        <taxon>Thalassococcus</taxon>
    </lineage>
</organism>
<comment type="similarity">
    <text evidence="1">Belongs to the metallo-dependent hydrolases superfamily. NagA family.</text>
</comment>
<accession>A0A369TLR5</accession>
<dbReference type="Gene3D" id="2.30.40.10">
    <property type="entry name" value="Urease, subunit C, domain 1"/>
    <property type="match status" value="1"/>
</dbReference>